<evidence type="ECO:0000313" key="3">
    <source>
        <dbReference type="Proteomes" id="UP001500236"/>
    </source>
</evidence>
<comment type="caution">
    <text evidence="2">The sequence shown here is derived from an EMBL/GenBank/DDBJ whole genome shotgun (WGS) entry which is preliminary data.</text>
</comment>
<reference evidence="3" key="1">
    <citation type="journal article" date="2019" name="Int. J. Syst. Evol. Microbiol.">
        <title>The Global Catalogue of Microorganisms (GCM) 10K type strain sequencing project: providing services to taxonomists for standard genome sequencing and annotation.</title>
        <authorList>
            <consortium name="The Broad Institute Genomics Platform"/>
            <consortium name="The Broad Institute Genome Sequencing Center for Infectious Disease"/>
            <person name="Wu L."/>
            <person name="Ma J."/>
        </authorList>
    </citation>
    <scope>NUCLEOTIDE SEQUENCE [LARGE SCALE GENOMIC DNA]</scope>
    <source>
        <strain evidence="3">JCM 14309</strain>
    </source>
</reference>
<sequence length="87" mass="9905">MRTGPYTLKTKVIWSLIITLLGISLFPGVLFFHDAAEPRIFGMPFIYGYIIIIWALLCSVLLWAHIAHWGRNTRTATTAVDAQKDRD</sequence>
<evidence type="ECO:0000313" key="2">
    <source>
        <dbReference type="EMBL" id="GAA3058033.1"/>
    </source>
</evidence>
<protein>
    <recommendedName>
        <fullName evidence="4">DUF3311 domain-containing protein</fullName>
    </recommendedName>
</protein>
<keyword evidence="1" id="KW-0472">Membrane</keyword>
<evidence type="ECO:0000256" key="1">
    <source>
        <dbReference type="SAM" id="Phobius"/>
    </source>
</evidence>
<name>A0ABP6LRY8_9MICC</name>
<feature type="transmembrane region" description="Helical" evidence="1">
    <location>
        <begin position="45"/>
        <end position="64"/>
    </location>
</feature>
<evidence type="ECO:0008006" key="4">
    <source>
        <dbReference type="Google" id="ProtNLM"/>
    </source>
</evidence>
<accession>A0ABP6LRY8</accession>
<keyword evidence="3" id="KW-1185">Reference proteome</keyword>
<organism evidence="2 3">
    <name type="scientific">Nesterenkonia aethiopica</name>
    <dbReference type="NCBI Taxonomy" id="269144"/>
    <lineage>
        <taxon>Bacteria</taxon>
        <taxon>Bacillati</taxon>
        <taxon>Actinomycetota</taxon>
        <taxon>Actinomycetes</taxon>
        <taxon>Micrococcales</taxon>
        <taxon>Micrococcaceae</taxon>
        <taxon>Nesterenkonia</taxon>
    </lineage>
</organism>
<dbReference type="Proteomes" id="UP001500236">
    <property type="component" value="Unassembled WGS sequence"/>
</dbReference>
<feature type="transmembrane region" description="Helical" evidence="1">
    <location>
        <begin position="12"/>
        <end position="33"/>
    </location>
</feature>
<dbReference type="EMBL" id="BAAAVT010000005">
    <property type="protein sequence ID" value="GAA3058033.1"/>
    <property type="molecule type" value="Genomic_DNA"/>
</dbReference>
<keyword evidence="1" id="KW-1133">Transmembrane helix</keyword>
<keyword evidence="1" id="KW-0812">Transmembrane</keyword>
<gene>
    <name evidence="2" type="ORF">GCM10010529_09820</name>
</gene>
<proteinExistence type="predicted"/>